<evidence type="ECO:0000313" key="2">
    <source>
        <dbReference type="EMBL" id="RYO84769.1"/>
    </source>
</evidence>
<evidence type="ECO:0000256" key="1">
    <source>
        <dbReference type="SAM" id="SignalP"/>
    </source>
</evidence>
<evidence type="ECO:0000313" key="3">
    <source>
        <dbReference type="Proteomes" id="UP000294003"/>
    </source>
</evidence>
<feature type="signal peptide" evidence="1">
    <location>
        <begin position="1"/>
        <end position="18"/>
    </location>
</feature>
<protein>
    <submittedName>
        <fullName evidence="2">Uncharacterized protein</fullName>
    </submittedName>
</protein>
<sequence>MKTSVFATFSLAIGLAASVKIPEDAPDRLFVASLDKRDENYGNFTLLARHVPSAAGPAIPNKHSARLAPRYTPLPISRKSCSPDTYVDPSDFSRSRGELASQCNAGMKIGGNSVPAYKASSSAAYACSYGEENPCGEDEIDAVFSEINKNCGS</sequence>
<dbReference type="EMBL" id="QJNS01000154">
    <property type="protein sequence ID" value="RYO84769.1"/>
    <property type="molecule type" value="Genomic_DNA"/>
</dbReference>
<keyword evidence="1" id="KW-0732">Signal</keyword>
<name>A0ABY0H5A6_9PEZI</name>
<feature type="chain" id="PRO_5046956869" evidence="1">
    <location>
        <begin position="19"/>
        <end position="153"/>
    </location>
</feature>
<keyword evidence="3" id="KW-1185">Reference proteome</keyword>
<accession>A0ABY0H5A6</accession>
<gene>
    <name evidence="2" type="ORF">DL762_005491</name>
</gene>
<dbReference type="Proteomes" id="UP000294003">
    <property type="component" value="Unassembled WGS sequence"/>
</dbReference>
<comment type="caution">
    <text evidence="2">The sequence shown here is derived from an EMBL/GenBank/DDBJ whole genome shotgun (WGS) entry which is preliminary data.</text>
</comment>
<organism evidence="2 3">
    <name type="scientific">Monosporascus cannonballus</name>
    <dbReference type="NCBI Taxonomy" id="155416"/>
    <lineage>
        <taxon>Eukaryota</taxon>
        <taxon>Fungi</taxon>
        <taxon>Dikarya</taxon>
        <taxon>Ascomycota</taxon>
        <taxon>Pezizomycotina</taxon>
        <taxon>Sordariomycetes</taxon>
        <taxon>Xylariomycetidae</taxon>
        <taxon>Xylariales</taxon>
        <taxon>Xylariales incertae sedis</taxon>
        <taxon>Monosporascus</taxon>
    </lineage>
</organism>
<reference evidence="2 3" key="1">
    <citation type="submission" date="2018-06" db="EMBL/GenBank/DDBJ databases">
        <title>Complete Genomes of Monosporascus.</title>
        <authorList>
            <person name="Robinson A.J."/>
            <person name="Natvig D.O."/>
        </authorList>
    </citation>
    <scope>NUCLEOTIDE SEQUENCE [LARGE SCALE GENOMIC DNA]</scope>
    <source>
        <strain evidence="2 3">CBS 609.92</strain>
    </source>
</reference>
<proteinExistence type="predicted"/>